<dbReference type="SUPFAM" id="SSF51261">
    <property type="entry name" value="Duplicated hybrid motif"/>
    <property type="match status" value="1"/>
</dbReference>
<feature type="domain" description="M23ase beta-sheet core" evidence="1">
    <location>
        <begin position="59"/>
        <end position="147"/>
    </location>
</feature>
<dbReference type="InterPro" id="IPR050570">
    <property type="entry name" value="Cell_wall_metabolism_enzyme"/>
</dbReference>
<protein>
    <submittedName>
        <fullName evidence="2">M23 family peptidase</fullName>
    </submittedName>
</protein>
<keyword evidence="3" id="KW-1185">Reference proteome</keyword>
<dbReference type="Gene3D" id="2.70.70.10">
    <property type="entry name" value="Glucose Permease (Domain IIA)"/>
    <property type="match status" value="1"/>
</dbReference>
<dbReference type="OrthoDB" id="5244067at2"/>
<evidence type="ECO:0000313" key="2">
    <source>
        <dbReference type="EMBL" id="RFU86852.1"/>
    </source>
</evidence>
<evidence type="ECO:0000259" key="1">
    <source>
        <dbReference type="Pfam" id="PF01551"/>
    </source>
</evidence>
<gene>
    <name evidence="2" type="ORF">DY218_10220</name>
</gene>
<dbReference type="EMBL" id="QUAK01000054">
    <property type="protein sequence ID" value="RFU86852.1"/>
    <property type="molecule type" value="Genomic_DNA"/>
</dbReference>
<reference evidence="2 3" key="1">
    <citation type="submission" date="2018-08" db="EMBL/GenBank/DDBJ databases">
        <title>Isolation, diversity and antifungal activity of Actinobacteria from wheat.</title>
        <authorList>
            <person name="Han C."/>
        </authorList>
    </citation>
    <scope>NUCLEOTIDE SEQUENCE [LARGE SCALE GENOMIC DNA]</scope>
    <source>
        <strain evidence="2 3">NEAU-YY421</strain>
    </source>
</reference>
<dbReference type="CDD" id="cd12797">
    <property type="entry name" value="M23_peptidase"/>
    <property type="match status" value="1"/>
</dbReference>
<sequence>MVGYDETFEDALAEADSRLPDDGANAQRAGLAGIFTKPLRRQFRVTARYGIKGNWIAGHHTGIDLAVPTGTPVYAVGAGTVVLSAWSGDYGNAVTVRMPDGHYAVYAHLSRLRIKAGASIKAGARIADSGATGRATGPHLHLEIRSQRGYGSDIDPVAYLARKGVRLL</sequence>
<dbReference type="GO" id="GO:0004222">
    <property type="term" value="F:metalloendopeptidase activity"/>
    <property type="evidence" value="ECO:0007669"/>
    <property type="project" value="TreeGrafter"/>
</dbReference>
<dbReference type="PANTHER" id="PTHR21666">
    <property type="entry name" value="PEPTIDASE-RELATED"/>
    <property type="match status" value="1"/>
</dbReference>
<organism evidence="2 3">
    <name type="scientific">Streptomyces triticagri</name>
    <dbReference type="NCBI Taxonomy" id="2293568"/>
    <lineage>
        <taxon>Bacteria</taxon>
        <taxon>Bacillati</taxon>
        <taxon>Actinomycetota</taxon>
        <taxon>Actinomycetes</taxon>
        <taxon>Kitasatosporales</taxon>
        <taxon>Streptomycetaceae</taxon>
        <taxon>Streptomyces</taxon>
    </lineage>
</organism>
<evidence type="ECO:0000313" key="3">
    <source>
        <dbReference type="Proteomes" id="UP000263094"/>
    </source>
</evidence>
<dbReference type="InterPro" id="IPR016047">
    <property type="entry name" value="M23ase_b-sheet_dom"/>
</dbReference>
<proteinExistence type="predicted"/>
<dbReference type="AlphaFoldDB" id="A0A372M7D3"/>
<dbReference type="PANTHER" id="PTHR21666:SF270">
    <property type="entry name" value="MUREIN HYDROLASE ACTIVATOR ENVC"/>
    <property type="match status" value="1"/>
</dbReference>
<dbReference type="Pfam" id="PF01551">
    <property type="entry name" value="Peptidase_M23"/>
    <property type="match status" value="1"/>
</dbReference>
<dbReference type="InterPro" id="IPR011055">
    <property type="entry name" value="Dup_hybrid_motif"/>
</dbReference>
<accession>A0A372M7D3</accession>
<name>A0A372M7D3_9ACTN</name>
<dbReference type="Proteomes" id="UP000263094">
    <property type="component" value="Unassembled WGS sequence"/>
</dbReference>
<comment type="caution">
    <text evidence="2">The sequence shown here is derived from an EMBL/GenBank/DDBJ whole genome shotgun (WGS) entry which is preliminary data.</text>
</comment>